<dbReference type="RefSeq" id="WP_093450608.1">
    <property type="nucleotide sequence ID" value="NZ_FNZG01000002.1"/>
</dbReference>
<organism evidence="1 2">
    <name type="scientific">Pseudooceanicola nitratireducens</name>
    <dbReference type="NCBI Taxonomy" id="517719"/>
    <lineage>
        <taxon>Bacteria</taxon>
        <taxon>Pseudomonadati</taxon>
        <taxon>Pseudomonadota</taxon>
        <taxon>Alphaproteobacteria</taxon>
        <taxon>Rhodobacterales</taxon>
        <taxon>Paracoccaceae</taxon>
        <taxon>Pseudooceanicola</taxon>
    </lineage>
</organism>
<evidence type="ECO:0000313" key="1">
    <source>
        <dbReference type="EMBL" id="SFC39067.1"/>
    </source>
</evidence>
<proteinExistence type="predicted"/>
<sequence length="309" mass="32928">MARQLLPLALVSLCACQGPWGDMETLSDQTLAPGSGQVEAVAGTEGTDRVGSSEDLAARAAVAQIEAGERKGFLSVLKSLMPEKSAETQAAEVALAGLVIEDELPQESPAAPEDDSARMPGLFGLFSQGAGVTPDKAAEVRKGPEKDVVPGTVMAFGNIGRVCELKVEDLGEKVASYPEEAAKYTLYDPDPESTRMRSLYLTGFEDGCVRQISGAMAMFGDVEMHEVLRFGTAGSIGPETEVAKAYNKVKRQVCKVRASKPCGDRMSELQKDTVFLSVYETFGAGGRWNNVLLHGGYVEAASLNLREDQ</sequence>
<evidence type="ECO:0000313" key="2">
    <source>
        <dbReference type="Proteomes" id="UP000231644"/>
    </source>
</evidence>
<dbReference type="OrthoDB" id="7865311at2"/>
<gene>
    <name evidence="1" type="ORF">SAMN05421762_0771</name>
</gene>
<protein>
    <submittedName>
        <fullName evidence="1">Uncharacterized protein</fullName>
    </submittedName>
</protein>
<dbReference type="EMBL" id="FOLX01000001">
    <property type="protein sequence ID" value="SFC39067.1"/>
    <property type="molecule type" value="Genomic_DNA"/>
</dbReference>
<reference evidence="1 2" key="1">
    <citation type="submission" date="2016-10" db="EMBL/GenBank/DDBJ databases">
        <authorList>
            <person name="de Groot N.N."/>
        </authorList>
    </citation>
    <scope>NUCLEOTIDE SEQUENCE [LARGE SCALE GENOMIC DNA]</scope>
    <source>
        <strain evidence="1 2">DSM 29619</strain>
    </source>
</reference>
<name>A0A1I1IS14_9RHOB</name>
<dbReference type="AlphaFoldDB" id="A0A1I1IS14"/>
<dbReference type="Proteomes" id="UP000231644">
    <property type="component" value="Unassembled WGS sequence"/>
</dbReference>
<accession>A0A1I1IS14</accession>
<keyword evidence="2" id="KW-1185">Reference proteome</keyword>
<dbReference type="STRING" id="517719.SAMN05421762_0771"/>
<dbReference type="PROSITE" id="PS51257">
    <property type="entry name" value="PROKAR_LIPOPROTEIN"/>
    <property type="match status" value="1"/>
</dbReference>